<dbReference type="InterPro" id="IPR051011">
    <property type="entry name" value="Metal_resp_trans_reg"/>
</dbReference>
<evidence type="ECO:0000256" key="2">
    <source>
        <dbReference type="ARBA" id="ARBA00023125"/>
    </source>
</evidence>
<dbReference type="SMART" id="SM00418">
    <property type="entry name" value="HTH_ARSR"/>
    <property type="match status" value="1"/>
</dbReference>
<evidence type="ECO:0000256" key="1">
    <source>
        <dbReference type="ARBA" id="ARBA00023015"/>
    </source>
</evidence>
<feature type="region of interest" description="Disordered" evidence="4">
    <location>
        <begin position="124"/>
        <end position="162"/>
    </location>
</feature>
<keyword evidence="1" id="KW-0805">Transcription regulation</keyword>
<dbReference type="EMBL" id="BAAAKV010000022">
    <property type="protein sequence ID" value="GAA1169241.1"/>
    <property type="molecule type" value="Genomic_DNA"/>
</dbReference>
<organism evidence="6 7">
    <name type="scientific">Streptomyces hebeiensis</name>
    <dbReference type="NCBI Taxonomy" id="229486"/>
    <lineage>
        <taxon>Bacteria</taxon>
        <taxon>Bacillati</taxon>
        <taxon>Actinomycetota</taxon>
        <taxon>Actinomycetes</taxon>
        <taxon>Kitasatosporales</taxon>
        <taxon>Streptomycetaceae</taxon>
        <taxon>Streptomyces</taxon>
    </lineage>
</organism>
<dbReference type="Gene3D" id="1.10.10.10">
    <property type="entry name" value="Winged helix-like DNA-binding domain superfamily/Winged helix DNA-binding domain"/>
    <property type="match status" value="1"/>
</dbReference>
<dbReference type="InterPro" id="IPR036390">
    <property type="entry name" value="WH_DNA-bd_sf"/>
</dbReference>
<evidence type="ECO:0000256" key="4">
    <source>
        <dbReference type="SAM" id="MobiDB-lite"/>
    </source>
</evidence>
<reference evidence="6 7" key="1">
    <citation type="journal article" date="2019" name="Int. J. Syst. Evol. Microbiol.">
        <title>The Global Catalogue of Microorganisms (GCM) 10K type strain sequencing project: providing services to taxonomists for standard genome sequencing and annotation.</title>
        <authorList>
            <consortium name="The Broad Institute Genomics Platform"/>
            <consortium name="The Broad Institute Genome Sequencing Center for Infectious Disease"/>
            <person name="Wu L."/>
            <person name="Ma J."/>
        </authorList>
    </citation>
    <scope>NUCLEOTIDE SEQUENCE [LARGE SCALE GENOMIC DNA]</scope>
    <source>
        <strain evidence="6 7">JCM 12696</strain>
    </source>
</reference>
<dbReference type="PANTHER" id="PTHR43132">
    <property type="entry name" value="ARSENICAL RESISTANCE OPERON REPRESSOR ARSR-RELATED"/>
    <property type="match status" value="1"/>
</dbReference>
<protein>
    <submittedName>
        <fullName evidence="6">Winged helix-turn-helix domain-containing protein</fullName>
    </submittedName>
</protein>
<keyword evidence="7" id="KW-1185">Reference proteome</keyword>
<evidence type="ECO:0000256" key="3">
    <source>
        <dbReference type="ARBA" id="ARBA00023163"/>
    </source>
</evidence>
<dbReference type="InterPro" id="IPR001845">
    <property type="entry name" value="HTH_ArsR_DNA-bd_dom"/>
</dbReference>
<dbReference type="Proteomes" id="UP001501371">
    <property type="component" value="Unassembled WGS sequence"/>
</dbReference>
<evidence type="ECO:0000259" key="5">
    <source>
        <dbReference type="SMART" id="SM00418"/>
    </source>
</evidence>
<comment type="caution">
    <text evidence="6">The sequence shown here is derived from an EMBL/GenBank/DDBJ whole genome shotgun (WGS) entry which is preliminary data.</text>
</comment>
<evidence type="ECO:0000313" key="6">
    <source>
        <dbReference type="EMBL" id="GAA1169241.1"/>
    </source>
</evidence>
<dbReference type="InterPro" id="IPR011991">
    <property type="entry name" value="ArsR-like_HTH"/>
</dbReference>
<dbReference type="InterPro" id="IPR036388">
    <property type="entry name" value="WH-like_DNA-bd_sf"/>
</dbReference>
<keyword evidence="3" id="KW-0804">Transcription</keyword>
<feature type="compositionally biased region" description="Low complexity" evidence="4">
    <location>
        <begin position="147"/>
        <end position="156"/>
    </location>
</feature>
<dbReference type="PANTHER" id="PTHR43132:SF8">
    <property type="entry name" value="HTH-TYPE TRANSCRIPTIONAL REGULATOR KMTR"/>
    <property type="match status" value="1"/>
</dbReference>
<feature type="domain" description="HTH arsR-type" evidence="5">
    <location>
        <begin position="302"/>
        <end position="377"/>
    </location>
</feature>
<evidence type="ECO:0000313" key="7">
    <source>
        <dbReference type="Proteomes" id="UP001501371"/>
    </source>
</evidence>
<keyword evidence="2" id="KW-0238">DNA-binding</keyword>
<proteinExistence type="predicted"/>
<accession>A0ABN1UU08</accession>
<dbReference type="CDD" id="cd00090">
    <property type="entry name" value="HTH_ARSR"/>
    <property type="match status" value="1"/>
</dbReference>
<dbReference type="SUPFAM" id="SSF46785">
    <property type="entry name" value="Winged helix' DNA-binding domain"/>
    <property type="match status" value="1"/>
</dbReference>
<gene>
    <name evidence="6" type="ORF">GCM10009654_28080</name>
</gene>
<dbReference type="Pfam" id="PF12840">
    <property type="entry name" value="HTH_20"/>
    <property type="match status" value="1"/>
</dbReference>
<name>A0ABN1UU08_9ACTN</name>
<sequence length="454" mass="48281">MLRIHFTDKDLGGLRTATGPDPLWETILSFHRIRDRRGPLVFGEWRRETRARLKSETLLLSALVPQRGYFPDFLTPAPARAAPGYGPEPTGRAAALEAGLEAVLATPPERVRAELALLAAGRSRAARRDAGSPRPAALAQSEPVMSGTGADADAGTARGGGGRGRRLAVTLAPLLDDGPDALAPLVDALRTYHRAAVEPYWPYIRARTEADRTLRGRALLDGGADELLATLPPMLRWRAPVLEADYPVERELRLDGRGLLLQPSFFCRSTAVMHRDPRLPPVLVYPITHSDAPAAVERPGPSLGRLVGRTRSAVLRAIEHGCTTSELARRTGVSLASASQHAGVLRESGLVVTLRRGNAVLHTLTPLGAALLRGGADGAGAYADSAYADSAYGEGNVHGAHRNVSPGNAAPGNAVYGNGTYGDGGAYADVRKGPVTSYVMPPDELVPVPRWLEK</sequence>